<dbReference type="Pfam" id="PF05351">
    <property type="entry name" value="GMP_PDE_delta"/>
    <property type="match status" value="1"/>
</dbReference>
<dbReference type="PANTHER" id="PTHR12976">
    <property type="entry name" value="RETINAL ROD RHODOPSIN-SENSITIVE CGMP 3',5'-CYCLIC PHOSPHODIESTERASE DELTA-SUBUNIT"/>
    <property type="match status" value="1"/>
</dbReference>
<dbReference type="InterPro" id="IPR014756">
    <property type="entry name" value="Ig_E-set"/>
</dbReference>
<dbReference type="Proteomes" id="UP001642484">
    <property type="component" value="Unassembled WGS sequence"/>
</dbReference>
<evidence type="ECO:0000313" key="4">
    <source>
        <dbReference type="Proteomes" id="UP001642484"/>
    </source>
</evidence>
<proteinExistence type="inferred from homology"/>
<evidence type="ECO:0000313" key="3">
    <source>
        <dbReference type="EMBL" id="CAK9024524.1"/>
    </source>
</evidence>
<organism evidence="3 4">
    <name type="scientific">Durusdinium trenchii</name>
    <dbReference type="NCBI Taxonomy" id="1381693"/>
    <lineage>
        <taxon>Eukaryota</taxon>
        <taxon>Sar</taxon>
        <taxon>Alveolata</taxon>
        <taxon>Dinophyceae</taxon>
        <taxon>Suessiales</taxon>
        <taxon>Symbiodiniaceae</taxon>
        <taxon>Durusdinium</taxon>
    </lineage>
</organism>
<dbReference type="InterPro" id="IPR008015">
    <property type="entry name" value="PDED_dom"/>
</dbReference>
<comment type="similarity">
    <text evidence="1">Belongs to the PDE6D/unc-119 family.</text>
</comment>
<reference evidence="3 4" key="1">
    <citation type="submission" date="2024-02" db="EMBL/GenBank/DDBJ databases">
        <authorList>
            <person name="Chen Y."/>
            <person name="Shah S."/>
            <person name="Dougan E. K."/>
            <person name="Thang M."/>
            <person name="Chan C."/>
        </authorList>
    </citation>
    <scope>NUCLEOTIDE SEQUENCE [LARGE SCALE GENOMIC DNA]</scope>
</reference>
<feature type="domain" description="GMP phosphodiesterase delta subunit" evidence="2">
    <location>
        <begin position="66"/>
        <end position="204"/>
    </location>
</feature>
<sequence>MLFSRASCFGLLDSTVAWNQHFNCLVCLIVVFFSKPLYASFEPASPLGTNLAIGRAMDDGGGHVYAIREGFRINWMNMRDAATGQVMWESGEWDCGQDEMEAQIPREILKCRQVSRELNFSSLEVMTSLRLVQSVIFKGEPLEEWNFHFGFVIPNSTNTWQQTIEAAEEEEMLPAELLSGNVVIETTFFDGDYPIMTQRVRIWYV</sequence>
<keyword evidence="4" id="KW-1185">Reference proteome</keyword>
<evidence type="ECO:0000256" key="1">
    <source>
        <dbReference type="ARBA" id="ARBA00008102"/>
    </source>
</evidence>
<dbReference type="EMBL" id="CAXAMN010008258">
    <property type="protein sequence ID" value="CAK9024524.1"/>
    <property type="molecule type" value="Genomic_DNA"/>
</dbReference>
<accession>A0ABP0KCH9</accession>
<evidence type="ECO:0000259" key="2">
    <source>
        <dbReference type="Pfam" id="PF05351"/>
    </source>
</evidence>
<name>A0ABP0KCH9_9DINO</name>
<protein>
    <recommendedName>
        <fullName evidence="2">GMP phosphodiesterase delta subunit domain-containing protein</fullName>
    </recommendedName>
</protein>
<gene>
    <name evidence="3" type="ORF">CCMP2556_LOCUS15662</name>
</gene>
<dbReference type="InterPro" id="IPR037036">
    <property type="entry name" value="PDED_dom_sf"/>
</dbReference>
<comment type="caution">
    <text evidence="3">The sequence shown here is derived from an EMBL/GenBank/DDBJ whole genome shotgun (WGS) entry which is preliminary data.</text>
</comment>
<dbReference type="SUPFAM" id="SSF81296">
    <property type="entry name" value="E set domains"/>
    <property type="match status" value="1"/>
</dbReference>
<dbReference type="PANTHER" id="PTHR12976:SF0">
    <property type="entry name" value="RETINAL ROD RHODOPSIN-SENSITIVE CGMP 3',5'-CYCLIC PHOSPHODIESTERASE SUBUNIT DELTA"/>
    <property type="match status" value="1"/>
</dbReference>
<dbReference type="Gene3D" id="2.70.50.40">
    <property type="entry name" value="GMP phosphodiesterase, delta subunit"/>
    <property type="match status" value="1"/>
</dbReference>